<reference evidence="1 2" key="2">
    <citation type="submission" date="2018-11" db="EMBL/GenBank/DDBJ databases">
        <authorList>
            <consortium name="Pathogen Informatics"/>
        </authorList>
    </citation>
    <scope>NUCLEOTIDE SEQUENCE [LARGE SCALE GENOMIC DNA]</scope>
</reference>
<evidence type="ECO:0000313" key="3">
    <source>
        <dbReference type="WBParaSite" id="TCNE_0000872401-mRNA-1"/>
    </source>
</evidence>
<gene>
    <name evidence="1" type="ORF">TCNE_LOCUS8724</name>
</gene>
<accession>A0A183UJQ4</accession>
<dbReference type="WBParaSite" id="TCNE_0000872401-mRNA-1">
    <property type="protein sequence ID" value="TCNE_0000872401-mRNA-1"/>
    <property type="gene ID" value="TCNE_0000872401"/>
</dbReference>
<dbReference type="Proteomes" id="UP000050794">
    <property type="component" value="Unassembled WGS sequence"/>
</dbReference>
<name>A0A183UJQ4_TOXCA</name>
<keyword evidence="2" id="KW-1185">Reference proteome</keyword>
<evidence type="ECO:0000313" key="2">
    <source>
        <dbReference type="Proteomes" id="UP000050794"/>
    </source>
</evidence>
<reference evidence="3" key="1">
    <citation type="submission" date="2016-06" db="UniProtKB">
        <authorList>
            <consortium name="WormBaseParasite"/>
        </authorList>
    </citation>
    <scope>IDENTIFICATION</scope>
</reference>
<evidence type="ECO:0000313" key="1">
    <source>
        <dbReference type="EMBL" id="VDM40045.1"/>
    </source>
</evidence>
<sequence>MDQVAGANYLFDFHRLHLLLDRVHGDWIVDSVGDAAADKAHNNTNEPAFSCALSAFRKAPHRTHAARLLPCNTHAYATPQAFMNLQYWPTL</sequence>
<proteinExistence type="predicted"/>
<organism evidence="2 3">
    <name type="scientific">Toxocara canis</name>
    <name type="common">Canine roundworm</name>
    <dbReference type="NCBI Taxonomy" id="6265"/>
    <lineage>
        <taxon>Eukaryota</taxon>
        <taxon>Metazoa</taxon>
        <taxon>Ecdysozoa</taxon>
        <taxon>Nematoda</taxon>
        <taxon>Chromadorea</taxon>
        <taxon>Rhabditida</taxon>
        <taxon>Spirurina</taxon>
        <taxon>Ascaridomorpha</taxon>
        <taxon>Ascaridoidea</taxon>
        <taxon>Toxocaridae</taxon>
        <taxon>Toxocara</taxon>
    </lineage>
</organism>
<dbReference type="AlphaFoldDB" id="A0A183UJQ4"/>
<dbReference type="EMBL" id="UYWY01019980">
    <property type="protein sequence ID" value="VDM40045.1"/>
    <property type="molecule type" value="Genomic_DNA"/>
</dbReference>
<protein>
    <submittedName>
        <fullName evidence="1 3">Uncharacterized protein</fullName>
    </submittedName>
</protein>